<accession>A0A2N9HTT1</accession>
<proteinExistence type="predicted"/>
<dbReference type="EMBL" id="OIVN01004445">
    <property type="protein sequence ID" value="SPD17437.1"/>
    <property type="molecule type" value="Genomic_DNA"/>
</dbReference>
<sequence>MASSEARSFSPTVKALTLSRLTESLSCSATDEWVGRSLADGCETRWLVFGGSVRA</sequence>
<protein>
    <submittedName>
        <fullName evidence="1">Uncharacterized protein</fullName>
    </submittedName>
</protein>
<evidence type="ECO:0000313" key="1">
    <source>
        <dbReference type="EMBL" id="SPD17437.1"/>
    </source>
</evidence>
<organism evidence="1">
    <name type="scientific">Fagus sylvatica</name>
    <name type="common">Beechnut</name>
    <dbReference type="NCBI Taxonomy" id="28930"/>
    <lineage>
        <taxon>Eukaryota</taxon>
        <taxon>Viridiplantae</taxon>
        <taxon>Streptophyta</taxon>
        <taxon>Embryophyta</taxon>
        <taxon>Tracheophyta</taxon>
        <taxon>Spermatophyta</taxon>
        <taxon>Magnoliopsida</taxon>
        <taxon>eudicotyledons</taxon>
        <taxon>Gunneridae</taxon>
        <taxon>Pentapetalae</taxon>
        <taxon>rosids</taxon>
        <taxon>fabids</taxon>
        <taxon>Fagales</taxon>
        <taxon>Fagaceae</taxon>
        <taxon>Fagus</taxon>
    </lineage>
</organism>
<name>A0A2N9HTT1_FAGSY</name>
<reference evidence="1" key="1">
    <citation type="submission" date="2018-02" db="EMBL/GenBank/DDBJ databases">
        <authorList>
            <person name="Cohen D.B."/>
            <person name="Kent A.D."/>
        </authorList>
    </citation>
    <scope>NUCLEOTIDE SEQUENCE</scope>
</reference>
<gene>
    <name evidence="1" type="ORF">FSB_LOCUS45319</name>
</gene>
<dbReference type="AlphaFoldDB" id="A0A2N9HTT1"/>